<evidence type="ECO:0000313" key="2">
    <source>
        <dbReference type="EMBL" id="GAD49749.1"/>
    </source>
</evidence>
<keyword evidence="1" id="KW-1133">Transmembrane helix</keyword>
<gene>
    <name evidence="2" type="ORF">NT2_06_01890</name>
</gene>
<keyword evidence="3" id="KW-1185">Reference proteome</keyword>
<feature type="transmembrane region" description="Helical" evidence="1">
    <location>
        <begin position="24"/>
        <end position="45"/>
    </location>
</feature>
<keyword evidence="1" id="KW-0812">Transmembrane</keyword>
<name>U2ZWK1_9SPHN</name>
<protein>
    <submittedName>
        <fullName evidence="2">Uncharacterized protein</fullName>
    </submittedName>
</protein>
<keyword evidence="1" id="KW-0472">Membrane</keyword>
<evidence type="ECO:0000256" key="1">
    <source>
        <dbReference type="SAM" id="Phobius"/>
    </source>
</evidence>
<dbReference type="Proteomes" id="UP000016568">
    <property type="component" value="Unassembled WGS sequence"/>
</dbReference>
<comment type="caution">
    <text evidence="2">The sequence shown here is derived from an EMBL/GenBank/DDBJ whole genome shotgun (WGS) entry which is preliminary data.</text>
</comment>
<accession>U2ZWK1</accession>
<proteinExistence type="predicted"/>
<dbReference type="AlphaFoldDB" id="U2ZWK1"/>
<reference evidence="2 3" key="1">
    <citation type="submission" date="2013-09" db="EMBL/GenBank/DDBJ databases">
        <title>Whole genome shotgun sequence of Novosphingobium tardaugens NBRC 16725.</title>
        <authorList>
            <person name="Isaki S."/>
            <person name="Hosoyama A."/>
            <person name="Tsuchikane K."/>
            <person name="Katsumata H."/>
            <person name="Ando Y."/>
            <person name="Yamazaki S."/>
            <person name="Fujita N."/>
        </authorList>
    </citation>
    <scope>NUCLEOTIDE SEQUENCE [LARGE SCALE GENOMIC DNA]</scope>
    <source>
        <strain evidence="2 3">NBRC 16725</strain>
    </source>
</reference>
<organism evidence="2 3">
    <name type="scientific">Caenibius tardaugens NBRC 16725</name>
    <dbReference type="NCBI Taxonomy" id="1219035"/>
    <lineage>
        <taxon>Bacteria</taxon>
        <taxon>Pseudomonadati</taxon>
        <taxon>Pseudomonadota</taxon>
        <taxon>Alphaproteobacteria</taxon>
        <taxon>Sphingomonadales</taxon>
        <taxon>Erythrobacteraceae</taxon>
        <taxon>Caenibius</taxon>
    </lineage>
</organism>
<dbReference type="EMBL" id="BASZ01000006">
    <property type="protein sequence ID" value="GAD49749.1"/>
    <property type="molecule type" value="Genomic_DNA"/>
</dbReference>
<sequence>MSGGRNMPADALGPAHRNALRRPVIPWPLGFAPLLFLGDCILILARRADRDILS</sequence>
<evidence type="ECO:0000313" key="3">
    <source>
        <dbReference type="Proteomes" id="UP000016568"/>
    </source>
</evidence>